<protein>
    <submittedName>
        <fullName evidence="2">Uncharacterized protein</fullName>
    </submittedName>
</protein>
<feature type="region of interest" description="Disordered" evidence="1">
    <location>
        <begin position="393"/>
        <end position="414"/>
    </location>
</feature>
<dbReference type="AlphaFoldDB" id="A0A6A6V320"/>
<evidence type="ECO:0000313" key="3">
    <source>
        <dbReference type="Proteomes" id="UP000799440"/>
    </source>
</evidence>
<accession>A0A6A6V320</accession>
<feature type="compositionally biased region" description="Low complexity" evidence="1">
    <location>
        <begin position="398"/>
        <end position="414"/>
    </location>
</feature>
<reference evidence="2" key="1">
    <citation type="journal article" date="2020" name="Stud. Mycol.">
        <title>101 Dothideomycetes genomes: a test case for predicting lifestyles and emergence of pathogens.</title>
        <authorList>
            <person name="Haridas S."/>
            <person name="Albert R."/>
            <person name="Binder M."/>
            <person name="Bloem J."/>
            <person name="Labutti K."/>
            <person name="Salamov A."/>
            <person name="Andreopoulos B."/>
            <person name="Baker S."/>
            <person name="Barry K."/>
            <person name="Bills G."/>
            <person name="Bluhm B."/>
            <person name="Cannon C."/>
            <person name="Castanera R."/>
            <person name="Culley D."/>
            <person name="Daum C."/>
            <person name="Ezra D."/>
            <person name="Gonzalez J."/>
            <person name="Henrissat B."/>
            <person name="Kuo A."/>
            <person name="Liang C."/>
            <person name="Lipzen A."/>
            <person name="Lutzoni F."/>
            <person name="Magnuson J."/>
            <person name="Mondo S."/>
            <person name="Nolan M."/>
            <person name="Ohm R."/>
            <person name="Pangilinan J."/>
            <person name="Park H.-J."/>
            <person name="Ramirez L."/>
            <person name="Alfaro M."/>
            <person name="Sun H."/>
            <person name="Tritt A."/>
            <person name="Yoshinaga Y."/>
            <person name="Zwiers L.-H."/>
            <person name="Turgeon B."/>
            <person name="Goodwin S."/>
            <person name="Spatafora J."/>
            <person name="Crous P."/>
            <person name="Grigoriev I."/>
        </authorList>
    </citation>
    <scope>NUCLEOTIDE SEQUENCE</scope>
    <source>
        <strain evidence="2">CBS 119925</strain>
    </source>
</reference>
<dbReference type="EMBL" id="MU006589">
    <property type="protein sequence ID" value="KAF2744423.1"/>
    <property type="molecule type" value="Genomic_DNA"/>
</dbReference>
<evidence type="ECO:0000313" key="2">
    <source>
        <dbReference type="EMBL" id="KAF2744423.1"/>
    </source>
</evidence>
<dbReference type="Proteomes" id="UP000799440">
    <property type="component" value="Unassembled WGS sequence"/>
</dbReference>
<evidence type="ECO:0000256" key="1">
    <source>
        <dbReference type="SAM" id="MobiDB-lite"/>
    </source>
</evidence>
<gene>
    <name evidence="2" type="ORF">M011DRAFT_489009</name>
</gene>
<proteinExistence type="predicted"/>
<organism evidence="2 3">
    <name type="scientific">Sporormia fimetaria CBS 119925</name>
    <dbReference type="NCBI Taxonomy" id="1340428"/>
    <lineage>
        <taxon>Eukaryota</taxon>
        <taxon>Fungi</taxon>
        <taxon>Dikarya</taxon>
        <taxon>Ascomycota</taxon>
        <taxon>Pezizomycotina</taxon>
        <taxon>Dothideomycetes</taxon>
        <taxon>Pleosporomycetidae</taxon>
        <taxon>Pleosporales</taxon>
        <taxon>Sporormiaceae</taxon>
        <taxon>Sporormia</taxon>
    </lineage>
</organism>
<dbReference type="OrthoDB" id="3796452at2759"/>
<keyword evidence="3" id="KW-1185">Reference proteome</keyword>
<name>A0A6A6V320_9PLEO</name>
<sequence length="414" mass="45829">MAGFGTFSSFFLPLSSAGYGNKFAQTKTMAKGGKEETISTAGNGGPHNGGDAYGVGVHVEECDDEWYDATTSEEGNPAKKSKDDVNRADSVVSVQSASPLGMSERQSELLQYMPSLFDTARPPCNADIQIAYEIVNTRLRSVWLEAYGRKSVVDTCELVRKILRNQDRLVPMGTAKGPDKRRRPWCREIVWLYQLRWADYFVREAKAMVPLLMTESEYLEGKKSMPVVPPELQFDSLERHVPEYVLEQWKMWNEKKRGGVPSIPGVQVQHNGIENSVDSVKTPQIDGGMRGGGDEEMKADKAINKKIANLTELRESLPSPDPQAIEGQASGGLTHTCQARNFPTQTDLHFKVLALLIERVGITQDLCRHIADEMNKDGHDCTPRAVDHRLHNIKKSATKGTSSPGTPSTPRGKV</sequence>